<evidence type="ECO:0000313" key="2">
    <source>
        <dbReference type="EMBL" id="USQ75621.1"/>
    </source>
</evidence>
<dbReference type="Proteomes" id="UP001056535">
    <property type="component" value="Chromosome"/>
</dbReference>
<protein>
    <submittedName>
        <fullName evidence="2">DUF1353 domain-containing protein</fullName>
    </submittedName>
</protein>
<name>A0ABY4YGF9_9MICO</name>
<feature type="transmembrane region" description="Helical" evidence="1">
    <location>
        <begin position="184"/>
        <end position="203"/>
    </location>
</feature>
<gene>
    <name evidence="2" type="ORF">NF557_13515</name>
</gene>
<dbReference type="InterPro" id="IPR010767">
    <property type="entry name" value="Phage_CGC-2007_Cje0229"/>
</dbReference>
<feature type="transmembrane region" description="Helical" evidence="1">
    <location>
        <begin position="210"/>
        <end position="233"/>
    </location>
</feature>
<dbReference type="Pfam" id="PF07087">
    <property type="entry name" value="DUF1353"/>
    <property type="match status" value="1"/>
</dbReference>
<keyword evidence="1" id="KW-0472">Membrane</keyword>
<reference evidence="2" key="1">
    <citation type="submission" date="2022-06" db="EMBL/GenBank/DDBJ databases">
        <title>Ornithinimicrobium JY.X270.</title>
        <authorList>
            <person name="Huang Y."/>
        </authorList>
    </citation>
    <scope>NUCLEOTIDE SEQUENCE</scope>
    <source>
        <strain evidence="2">JY.X270</strain>
    </source>
</reference>
<evidence type="ECO:0000256" key="1">
    <source>
        <dbReference type="SAM" id="Phobius"/>
    </source>
</evidence>
<keyword evidence="3" id="KW-1185">Reference proteome</keyword>
<dbReference type="EMBL" id="CP099490">
    <property type="protein sequence ID" value="USQ75621.1"/>
    <property type="molecule type" value="Genomic_DNA"/>
</dbReference>
<evidence type="ECO:0000313" key="3">
    <source>
        <dbReference type="Proteomes" id="UP001056535"/>
    </source>
</evidence>
<organism evidence="2 3">
    <name type="scientific">Ornithinimicrobium cryptoxanthini</name>
    <dbReference type="NCBI Taxonomy" id="2934161"/>
    <lineage>
        <taxon>Bacteria</taxon>
        <taxon>Bacillati</taxon>
        <taxon>Actinomycetota</taxon>
        <taxon>Actinomycetes</taxon>
        <taxon>Micrococcales</taxon>
        <taxon>Ornithinimicrobiaceae</taxon>
        <taxon>Ornithinimicrobium</taxon>
    </lineage>
</organism>
<dbReference type="RefSeq" id="WP_252620047.1">
    <property type="nucleotide sequence ID" value="NZ_CP099490.1"/>
</dbReference>
<keyword evidence="1" id="KW-0812">Transmembrane</keyword>
<keyword evidence="1" id="KW-1133">Transmembrane helix</keyword>
<feature type="transmembrane region" description="Helical" evidence="1">
    <location>
        <begin position="145"/>
        <end position="164"/>
    </location>
</feature>
<sequence>MVEFFDAEEGGPLRLELRSVDGRDFHLLRKIGFCSRHYEECFVVPADLRRFTTDLASVPALFTWLVPKSGDFLPAAVLHDAITRPGAFIGPALGRDGEPFDRAEADLVFREAMIGLGTGRVRAWLMWAAVTLTTMWHSRRLLTRILLVGVLAAIVVLGTLATLDLLDVWDVLPWMGEHVWWRELLQGGVGAVGIPVLLGLTWGRHWRAGVITGVALALLLHVTVVLCGLVLAYRGVERVVSGPANRDGVRTRDRDAVGGE</sequence>
<proteinExistence type="predicted"/>
<accession>A0ABY4YGF9</accession>